<dbReference type="CDD" id="cd06530">
    <property type="entry name" value="S26_SPase_I"/>
    <property type="match status" value="1"/>
</dbReference>
<dbReference type="RefSeq" id="WP_307683116.1">
    <property type="nucleotide sequence ID" value="NZ_JAUSQX010000001.1"/>
</dbReference>
<evidence type="ECO:0000259" key="5">
    <source>
        <dbReference type="Pfam" id="PF10502"/>
    </source>
</evidence>
<feature type="transmembrane region" description="Helical" evidence="3">
    <location>
        <begin position="43"/>
        <end position="65"/>
    </location>
</feature>
<keyword evidence="3" id="KW-1133">Transmembrane helix</keyword>
<organism evidence="6 7">
    <name type="scientific">Trueperella bonasi</name>
    <dbReference type="NCBI Taxonomy" id="312286"/>
    <lineage>
        <taxon>Bacteria</taxon>
        <taxon>Bacillati</taxon>
        <taxon>Actinomycetota</taxon>
        <taxon>Actinomycetes</taxon>
        <taxon>Actinomycetales</taxon>
        <taxon>Actinomycetaceae</taxon>
        <taxon>Trueperella</taxon>
    </lineage>
</organism>
<keyword evidence="3" id="KW-0645">Protease</keyword>
<keyword evidence="3 6" id="KW-0378">Hydrolase</keyword>
<dbReference type="InterPro" id="IPR000223">
    <property type="entry name" value="Pept_S26A_signal_pept_1"/>
</dbReference>
<accession>A0ABT9NHQ8</accession>
<gene>
    <name evidence="6" type="ORF">J2S70_001515</name>
</gene>
<feature type="region of interest" description="Disordered" evidence="4">
    <location>
        <begin position="1"/>
        <end position="36"/>
    </location>
</feature>
<dbReference type="PANTHER" id="PTHR43390:SF1">
    <property type="entry name" value="CHLOROPLAST PROCESSING PEPTIDASE"/>
    <property type="match status" value="1"/>
</dbReference>
<feature type="domain" description="Peptidase S26" evidence="5">
    <location>
        <begin position="46"/>
        <end position="236"/>
    </location>
</feature>
<sequence length="261" mass="28511">MDRSEGGQMPPSFPPENVDTGTSDVQRDTAQQPEKMGPKLGSLALDFVTIIAVALLISVIIKTFFAQAFAIPSESMEDTLIPGDRILVNKLADDEDDLNRGDVVVFVDPGDWLNGAPDPDRPGWQQFLIDVGEAVGLVPQNVGDHLVKRIIGMPGDHVMCCNEDGLITVNGEPIRETYLKPGVTASDLPFNVTVPEGHVWLLGDNRSRSKDARFHQHATGFGFVPMSNIEGRAWLTIYPLDRFGTIPSATHVFENVPDSPR</sequence>
<protein>
    <recommendedName>
        <fullName evidence="3">Signal peptidase I</fullName>
        <ecNumber evidence="3">3.4.21.89</ecNumber>
    </recommendedName>
</protein>
<dbReference type="InterPro" id="IPR019533">
    <property type="entry name" value="Peptidase_S26"/>
</dbReference>
<keyword evidence="7" id="KW-1185">Reference proteome</keyword>
<dbReference type="NCBIfam" id="TIGR02227">
    <property type="entry name" value="sigpep_I_bact"/>
    <property type="match status" value="1"/>
</dbReference>
<comment type="subcellular location">
    <subcellularLocation>
        <location evidence="1">Cell membrane</location>
        <topology evidence="1">Single-pass type II membrane protein</topology>
    </subcellularLocation>
    <subcellularLocation>
        <location evidence="3">Membrane</location>
        <topology evidence="3">Single-pass type II membrane protein</topology>
    </subcellularLocation>
</comment>
<dbReference type="PRINTS" id="PR00727">
    <property type="entry name" value="LEADERPTASE"/>
</dbReference>
<dbReference type="Proteomes" id="UP001243212">
    <property type="component" value="Unassembled WGS sequence"/>
</dbReference>
<dbReference type="SUPFAM" id="SSF51306">
    <property type="entry name" value="LexA/Signal peptidase"/>
    <property type="match status" value="1"/>
</dbReference>
<evidence type="ECO:0000256" key="1">
    <source>
        <dbReference type="ARBA" id="ARBA00004401"/>
    </source>
</evidence>
<keyword evidence="3" id="KW-0812">Transmembrane</keyword>
<reference evidence="6 7" key="1">
    <citation type="submission" date="2023-07" db="EMBL/GenBank/DDBJ databases">
        <title>Sequencing the genomes of 1000 actinobacteria strains.</title>
        <authorList>
            <person name="Klenk H.-P."/>
        </authorList>
    </citation>
    <scope>NUCLEOTIDE SEQUENCE [LARGE SCALE GENOMIC DNA]</scope>
    <source>
        <strain evidence="6 7">DSM 17163</strain>
    </source>
</reference>
<comment type="similarity">
    <text evidence="2 3">Belongs to the peptidase S26 family.</text>
</comment>
<keyword evidence="3" id="KW-0472">Membrane</keyword>
<dbReference type="EMBL" id="JAUSQX010000001">
    <property type="protein sequence ID" value="MDP9806933.1"/>
    <property type="molecule type" value="Genomic_DNA"/>
</dbReference>
<evidence type="ECO:0000256" key="3">
    <source>
        <dbReference type="RuleBase" id="RU362042"/>
    </source>
</evidence>
<dbReference type="Gene3D" id="2.10.109.10">
    <property type="entry name" value="Umud Fragment, subunit A"/>
    <property type="match status" value="1"/>
</dbReference>
<dbReference type="EC" id="3.4.21.89" evidence="3"/>
<comment type="catalytic activity">
    <reaction evidence="3">
        <text>Cleavage of hydrophobic, N-terminal signal or leader sequences from secreted and periplasmic proteins.</text>
        <dbReference type="EC" id="3.4.21.89"/>
    </reaction>
</comment>
<dbReference type="InterPro" id="IPR036286">
    <property type="entry name" value="LexA/Signal_pep-like_sf"/>
</dbReference>
<dbReference type="Pfam" id="PF10502">
    <property type="entry name" value="Peptidase_S26"/>
    <property type="match status" value="1"/>
</dbReference>
<dbReference type="PANTHER" id="PTHR43390">
    <property type="entry name" value="SIGNAL PEPTIDASE I"/>
    <property type="match status" value="1"/>
</dbReference>
<feature type="compositionally biased region" description="Polar residues" evidence="4">
    <location>
        <begin position="19"/>
        <end position="32"/>
    </location>
</feature>
<dbReference type="GO" id="GO:0009003">
    <property type="term" value="F:signal peptidase activity"/>
    <property type="evidence" value="ECO:0007669"/>
    <property type="project" value="UniProtKB-EC"/>
</dbReference>
<name>A0ABT9NHQ8_9ACTO</name>
<evidence type="ECO:0000313" key="7">
    <source>
        <dbReference type="Proteomes" id="UP001243212"/>
    </source>
</evidence>
<evidence type="ECO:0000256" key="4">
    <source>
        <dbReference type="SAM" id="MobiDB-lite"/>
    </source>
</evidence>
<proteinExistence type="inferred from homology"/>
<comment type="caution">
    <text evidence="6">The sequence shown here is derived from an EMBL/GenBank/DDBJ whole genome shotgun (WGS) entry which is preliminary data.</text>
</comment>
<evidence type="ECO:0000256" key="2">
    <source>
        <dbReference type="ARBA" id="ARBA00009370"/>
    </source>
</evidence>
<evidence type="ECO:0000313" key="6">
    <source>
        <dbReference type="EMBL" id="MDP9806933.1"/>
    </source>
</evidence>